<gene>
    <name evidence="1" type="ORF">D3227_40510</name>
</gene>
<reference evidence="1 2" key="1">
    <citation type="submission" date="2018-09" db="EMBL/GenBank/DDBJ databases">
        <title>Mesorhizobium carmichaelinearum sp. nov. isolated from Carmichaelinea spp. root nodules in New Zealand.</title>
        <authorList>
            <person name="De Meyer S.E."/>
        </authorList>
    </citation>
    <scope>NUCLEOTIDE SEQUENCE [LARGE SCALE GENOMIC DNA]</scope>
    <source>
        <strain evidence="1 2">ICMP19557</strain>
    </source>
</reference>
<dbReference type="PANTHER" id="PTHR30347">
    <property type="entry name" value="POTASSIUM CHANNEL RELATED"/>
    <property type="match status" value="1"/>
</dbReference>
<dbReference type="OrthoDB" id="2375382at2"/>
<dbReference type="PANTHER" id="PTHR30347:SF1">
    <property type="entry name" value="MECHANOSENSITIVE CHANNEL MSCK"/>
    <property type="match status" value="1"/>
</dbReference>
<protein>
    <submittedName>
        <fullName evidence="1">IS630 family transposase</fullName>
    </submittedName>
</protein>
<dbReference type="Pfam" id="PF13565">
    <property type="entry name" value="HTH_32"/>
    <property type="match status" value="1"/>
</dbReference>
<dbReference type="InterPro" id="IPR052702">
    <property type="entry name" value="MscS-like_channel"/>
</dbReference>
<dbReference type="InterPro" id="IPR047655">
    <property type="entry name" value="Transpos_IS630-like"/>
</dbReference>
<accession>A0A3A5JLT8</accession>
<dbReference type="Proteomes" id="UP000272706">
    <property type="component" value="Unassembled WGS sequence"/>
</dbReference>
<dbReference type="EMBL" id="QZWZ01000184">
    <property type="protein sequence ID" value="RJT18028.1"/>
    <property type="molecule type" value="Genomic_DNA"/>
</dbReference>
<comment type="caution">
    <text evidence="1">The sequence shown here is derived from an EMBL/GenBank/DDBJ whole genome shotgun (WGS) entry which is preliminary data.</text>
</comment>
<feature type="non-terminal residue" evidence="1">
    <location>
        <position position="229"/>
    </location>
</feature>
<name>A0A3A5JLT8_9HYPH</name>
<keyword evidence="2" id="KW-1185">Reference proteome</keyword>
<dbReference type="NCBIfam" id="NF033545">
    <property type="entry name" value="transpos_IS630"/>
    <property type="match status" value="1"/>
</dbReference>
<dbReference type="AlphaFoldDB" id="A0A3A5JLT8"/>
<proteinExistence type="predicted"/>
<evidence type="ECO:0000313" key="1">
    <source>
        <dbReference type="EMBL" id="RJT18028.1"/>
    </source>
</evidence>
<sequence>MANANGRPTAPLVLSADEQDYLERQVRRRRVARSMSERCRIILRCAHGIPSKVVAAELGVHEHTVGKWRRRFLKDRVEGLLDEARPGRPRTIDDDQVAAVIERTLRSLPSDATHWSIRSMAGATGFSHTTIRRIWTAFGLQPHRSETFKLSSDPLFVDKVRDIVGLYLSPPNRALVLSVDEKSQIQALDREQPVLPMMPGMPERRTHSYVRHGTTSLFAALDVASGFVI</sequence>
<dbReference type="RefSeq" id="WP_120019478.1">
    <property type="nucleotide sequence ID" value="NZ_QZWZ01000184.1"/>
</dbReference>
<evidence type="ECO:0000313" key="2">
    <source>
        <dbReference type="Proteomes" id="UP000272706"/>
    </source>
</evidence>
<organism evidence="1 2">
    <name type="scientific">Mesorhizobium waimense</name>
    <dbReference type="NCBI Taxonomy" id="1300307"/>
    <lineage>
        <taxon>Bacteria</taxon>
        <taxon>Pseudomonadati</taxon>
        <taxon>Pseudomonadota</taxon>
        <taxon>Alphaproteobacteria</taxon>
        <taxon>Hyphomicrobiales</taxon>
        <taxon>Phyllobacteriaceae</taxon>
        <taxon>Mesorhizobium</taxon>
    </lineage>
</organism>
<dbReference type="SUPFAM" id="SSF46689">
    <property type="entry name" value="Homeodomain-like"/>
    <property type="match status" value="1"/>
</dbReference>
<dbReference type="InterPro" id="IPR009057">
    <property type="entry name" value="Homeodomain-like_sf"/>
</dbReference>